<dbReference type="EMBL" id="FOUU01000001">
    <property type="protein sequence ID" value="SFM45757.1"/>
    <property type="molecule type" value="Genomic_DNA"/>
</dbReference>
<evidence type="ECO:0000256" key="1">
    <source>
        <dbReference type="ARBA" id="ARBA00001966"/>
    </source>
</evidence>
<accession>A0A1I4R0H7</accession>
<gene>
    <name evidence="8" type="ORF">SAMN05660836_00326</name>
</gene>
<keyword evidence="2" id="KW-0004">4Fe-4S</keyword>
<keyword evidence="6" id="KW-0411">Iron-sulfur</keyword>
<dbReference type="CDD" id="cd01335">
    <property type="entry name" value="Radical_SAM"/>
    <property type="match status" value="1"/>
</dbReference>
<dbReference type="InterPro" id="IPR058240">
    <property type="entry name" value="rSAM_sf"/>
</dbReference>
<dbReference type="Pfam" id="PF04055">
    <property type="entry name" value="Radical_SAM"/>
    <property type="match status" value="1"/>
</dbReference>
<dbReference type="Proteomes" id="UP000199611">
    <property type="component" value="Unassembled WGS sequence"/>
</dbReference>
<evidence type="ECO:0000256" key="2">
    <source>
        <dbReference type="ARBA" id="ARBA00022485"/>
    </source>
</evidence>
<reference evidence="8 9" key="1">
    <citation type="submission" date="2016-10" db="EMBL/GenBank/DDBJ databases">
        <authorList>
            <person name="de Groot N.N."/>
        </authorList>
    </citation>
    <scope>NUCLEOTIDE SEQUENCE [LARGE SCALE GENOMIC DNA]</scope>
    <source>
        <strain evidence="8 9">DSM 9990</strain>
    </source>
</reference>
<dbReference type="GO" id="GO:0051539">
    <property type="term" value="F:4 iron, 4 sulfur cluster binding"/>
    <property type="evidence" value="ECO:0007669"/>
    <property type="project" value="UniProtKB-KW"/>
</dbReference>
<dbReference type="SMART" id="SM00729">
    <property type="entry name" value="Elp3"/>
    <property type="match status" value="1"/>
</dbReference>
<dbReference type="InterPro" id="IPR000385">
    <property type="entry name" value="MoaA_NifB_PqqE_Fe-S-bd_CS"/>
</dbReference>
<dbReference type="InterPro" id="IPR023980">
    <property type="entry name" value="CHP04013_B12-bd/rSAM"/>
</dbReference>
<keyword evidence="4" id="KW-0479">Metal-binding</keyword>
<dbReference type="InterPro" id="IPR007197">
    <property type="entry name" value="rSAM"/>
</dbReference>
<dbReference type="InterPro" id="IPR023404">
    <property type="entry name" value="rSAM_horseshoe"/>
</dbReference>
<dbReference type="NCBIfam" id="TIGR04013">
    <property type="entry name" value="B12_SAM_MJ_1487"/>
    <property type="match status" value="1"/>
</dbReference>
<keyword evidence="5" id="KW-0408">Iron</keyword>
<dbReference type="InterPro" id="IPR006638">
    <property type="entry name" value="Elp3/MiaA/NifB-like_rSAM"/>
</dbReference>
<dbReference type="Gene3D" id="3.40.50.280">
    <property type="entry name" value="Cobalamin-binding domain"/>
    <property type="match status" value="1"/>
</dbReference>
<evidence type="ECO:0000256" key="6">
    <source>
        <dbReference type="ARBA" id="ARBA00023014"/>
    </source>
</evidence>
<dbReference type="PROSITE" id="PS51918">
    <property type="entry name" value="RADICAL_SAM"/>
    <property type="match status" value="1"/>
</dbReference>
<dbReference type="OrthoDB" id="9801424at2"/>
<organism evidence="8 9">
    <name type="scientific">Thermodesulforhabdus norvegica</name>
    <dbReference type="NCBI Taxonomy" id="39841"/>
    <lineage>
        <taxon>Bacteria</taxon>
        <taxon>Pseudomonadati</taxon>
        <taxon>Thermodesulfobacteriota</taxon>
        <taxon>Syntrophobacteria</taxon>
        <taxon>Syntrophobacterales</taxon>
        <taxon>Thermodesulforhabdaceae</taxon>
        <taxon>Thermodesulforhabdus</taxon>
    </lineage>
</organism>
<dbReference type="SFLD" id="SFLDS00029">
    <property type="entry name" value="Radical_SAM"/>
    <property type="match status" value="1"/>
</dbReference>
<evidence type="ECO:0000259" key="7">
    <source>
        <dbReference type="PROSITE" id="PS51918"/>
    </source>
</evidence>
<dbReference type="GO" id="GO:0032324">
    <property type="term" value="P:molybdopterin cofactor biosynthetic process"/>
    <property type="evidence" value="ECO:0007669"/>
    <property type="project" value="UniProtKB-ARBA"/>
</dbReference>
<dbReference type="PROSITE" id="PS01305">
    <property type="entry name" value="MOAA_NIFB_PQQE"/>
    <property type="match status" value="1"/>
</dbReference>
<keyword evidence="3" id="KW-0949">S-adenosyl-L-methionine</keyword>
<dbReference type="GO" id="GO:0046872">
    <property type="term" value="F:metal ion binding"/>
    <property type="evidence" value="ECO:0007669"/>
    <property type="project" value="UniProtKB-KW"/>
</dbReference>
<keyword evidence="9" id="KW-1185">Reference proteome</keyword>
<evidence type="ECO:0000256" key="3">
    <source>
        <dbReference type="ARBA" id="ARBA00022691"/>
    </source>
</evidence>
<dbReference type="PANTHER" id="PTHR43409:SF17">
    <property type="entry name" value="METHYLTHIOTRANSFERASE MJ0865-RELATED"/>
    <property type="match status" value="1"/>
</dbReference>
<dbReference type="Gene3D" id="3.80.30.20">
    <property type="entry name" value="tm_1862 like domain"/>
    <property type="match status" value="1"/>
</dbReference>
<dbReference type="GO" id="GO:0003824">
    <property type="term" value="F:catalytic activity"/>
    <property type="evidence" value="ECO:0007669"/>
    <property type="project" value="InterPro"/>
</dbReference>
<evidence type="ECO:0000256" key="4">
    <source>
        <dbReference type="ARBA" id="ARBA00022723"/>
    </source>
</evidence>
<name>A0A1I4R0H7_9BACT</name>
<dbReference type="AlphaFoldDB" id="A0A1I4R0H7"/>
<dbReference type="STRING" id="39841.SAMN05660836_00326"/>
<dbReference type="PANTHER" id="PTHR43409">
    <property type="entry name" value="ANAEROBIC MAGNESIUM-PROTOPORPHYRIN IX MONOMETHYL ESTER CYCLASE-RELATED"/>
    <property type="match status" value="1"/>
</dbReference>
<dbReference type="InterPro" id="IPR051198">
    <property type="entry name" value="BchE-like"/>
</dbReference>
<feature type="domain" description="Radical SAM core" evidence="7">
    <location>
        <begin position="180"/>
        <end position="417"/>
    </location>
</feature>
<dbReference type="PROSITE" id="PS01278">
    <property type="entry name" value="MTTASE_RADICAL"/>
    <property type="match status" value="1"/>
</dbReference>
<dbReference type="SFLD" id="SFLDG01082">
    <property type="entry name" value="B12-binding_domain_containing"/>
    <property type="match status" value="1"/>
</dbReference>
<proteinExistence type="predicted"/>
<dbReference type="SUPFAM" id="SSF102114">
    <property type="entry name" value="Radical SAM enzymes"/>
    <property type="match status" value="1"/>
</dbReference>
<evidence type="ECO:0000313" key="9">
    <source>
        <dbReference type="Proteomes" id="UP000199611"/>
    </source>
</evidence>
<evidence type="ECO:0000313" key="8">
    <source>
        <dbReference type="EMBL" id="SFM45757.1"/>
    </source>
</evidence>
<evidence type="ECO:0000256" key="5">
    <source>
        <dbReference type="ARBA" id="ARBA00023004"/>
    </source>
</evidence>
<dbReference type="RefSeq" id="WP_093392982.1">
    <property type="nucleotide sequence ID" value="NZ_FOUU01000001.1"/>
</dbReference>
<comment type="cofactor">
    <cofactor evidence="1">
        <name>[4Fe-4S] cluster</name>
        <dbReference type="ChEBI" id="CHEBI:49883"/>
    </cofactor>
</comment>
<dbReference type="InterPro" id="IPR020612">
    <property type="entry name" value="Methylthiotransferase_CS"/>
</dbReference>
<protein>
    <submittedName>
        <fullName evidence="8">B12-binding domain/radical SAM domain protein, MJ_1487 family</fullName>
    </submittedName>
</protein>
<sequence length="437" mass="49142">MLSFAIPEGSTARKGAIIFRLSKYNRYSINALASAIEDHPLISSGWVGLLFLNKQKFFEHASELAEGLTGPVVLVYSFMSCEWSDIRAEWKRVRSMPWRGPCIIFCGGPHPTGSVKSVLKEGADFVCAGEGEGAVVSFLDFAFNGSCNLSSSIFFYDQGKLKKGRIADNYPWEDSLPFPRKPYRFGPIEITRGCPFRCAYCETPVIKGTRIRHRTGEVISEAVRVMVAHGRTDVRMISPNALAYGSSDGRRPDVNALYEMLASIRRILPSQGRIFFGSFPSEVRPEFVTEETVEILKEFCNNRTIVVGAQSGSLRMLRAMRRGHGVDEVVKAVELLVEKGFEPAVDFIFGLPGETLEDVNHSLDPAERLAQKGARIHAHAFMPLPGSRWAFAEPTPIPDFARRRLESLISRGKLFGQWMHQDRMRWDQLRCRREGER</sequence>